<reference evidence="1" key="1">
    <citation type="submission" date="2021-01" db="EMBL/GenBank/DDBJ databases">
        <title>Whole genome shotgun sequence of Sinosporangium siamense NBRC 109515.</title>
        <authorList>
            <person name="Komaki H."/>
            <person name="Tamura T."/>
        </authorList>
    </citation>
    <scope>NUCLEOTIDE SEQUENCE</scope>
    <source>
        <strain evidence="1">NBRC 109515</strain>
    </source>
</reference>
<sequence length="74" mass="8254">MAAEPSSVYIDEGFAVVEAFSHSMSVMALADLTRRCRWCAGLHSWPFDYRVKEVMAVSEVAEPYEHLLVGDGEC</sequence>
<proteinExistence type="predicted"/>
<protein>
    <submittedName>
        <fullName evidence="1">Uncharacterized protein</fullName>
    </submittedName>
</protein>
<comment type="caution">
    <text evidence="1">The sequence shown here is derived from an EMBL/GenBank/DDBJ whole genome shotgun (WGS) entry which is preliminary data.</text>
</comment>
<keyword evidence="2" id="KW-1185">Reference proteome</keyword>
<evidence type="ECO:0000313" key="2">
    <source>
        <dbReference type="Proteomes" id="UP000606172"/>
    </source>
</evidence>
<gene>
    <name evidence="1" type="ORF">Ssi02_67270</name>
</gene>
<evidence type="ECO:0000313" key="1">
    <source>
        <dbReference type="EMBL" id="GII96496.1"/>
    </source>
</evidence>
<organism evidence="1 2">
    <name type="scientific">Sinosporangium siamense</name>
    <dbReference type="NCBI Taxonomy" id="1367973"/>
    <lineage>
        <taxon>Bacteria</taxon>
        <taxon>Bacillati</taxon>
        <taxon>Actinomycetota</taxon>
        <taxon>Actinomycetes</taxon>
        <taxon>Streptosporangiales</taxon>
        <taxon>Streptosporangiaceae</taxon>
        <taxon>Sinosporangium</taxon>
    </lineage>
</organism>
<accession>A0A919VAI1</accession>
<dbReference type="AlphaFoldDB" id="A0A919VAI1"/>
<name>A0A919VAI1_9ACTN</name>
<dbReference type="Proteomes" id="UP000606172">
    <property type="component" value="Unassembled WGS sequence"/>
</dbReference>
<dbReference type="EMBL" id="BOOW01000045">
    <property type="protein sequence ID" value="GII96496.1"/>
    <property type="molecule type" value="Genomic_DNA"/>
</dbReference>
<dbReference type="RefSeq" id="WP_380659828.1">
    <property type="nucleotide sequence ID" value="NZ_JBHLZQ010000067.1"/>
</dbReference>